<dbReference type="AlphaFoldDB" id="A0A8S9GR13"/>
<protein>
    <recommendedName>
        <fullName evidence="6">CCT domain-containing protein</fullName>
    </recommendedName>
</protein>
<feature type="domain" description="CCT" evidence="6">
    <location>
        <begin position="319"/>
        <end position="361"/>
    </location>
</feature>
<keyword evidence="5" id="KW-0812">Transmembrane</keyword>
<evidence type="ECO:0000256" key="1">
    <source>
        <dbReference type="ARBA" id="ARBA00004123"/>
    </source>
</evidence>
<name>A0A8S9GR13_BRACR</name>
<dbReference type="Pfam" id="PF06203">
    <property type="entry name" value="CCT"/>
    <property type="match status" value="1"/>
</dbReference>
<evidence type="ECO:0000256" key="4">
    <source>
        <dbReference type="PROSITE-ProRule" id="PRU00357"/>
    </source>
</evidence>
<evidence type="ECO:0000259" key="6">
    <source>
        <dbReference type="PROSITE" id="PS51017"/>
    </source>
</evidence>
<evidence type="ECO:0000313" key="7">
    <source>
        <dbReference type="EMBL" id="KAF2546886.1"/>
    </source>
</evidence>
<accession>A0A8S9GR13</accession>
<dbReference type="EMBL" id="QGKY02001925">
    <property type="protein sequence ID" value="KAF2546886.1"/>
    <property type="molecule type" value="Genomic_DNA"/>
</dbReference>
<gene>
    <name evidence="7" type="ORF">F2Q70_00019443</name>
</gene>
<dbReference type="GO" id="GO:0005634">
    <property type="term" value="C:nucleus"/>
    <property type="evidence" value="ECO:0007669"/>
    <property type="project" value="UniProtKB-SubCell"/>
</dbReference>
<sequence>MGSLMCDNCNMTRAIVQCEDHLARFCFQCDLTLHYVTVDSPDHSRFLLCNNCVSQTAGVQCHDQGLSLCQTCSSNANDASRILLCNVSNNNSGYSFSPLFDLDSSSSSSSSSFIDPNWGSPFVPLPPNYGDSSSSFGNFQNFDNYTKNSSDHQVQKLQPDYLDIPKDSSFSGFDSYETKEIENICLSNFYDYKALFDLKECFTGDELILTDQIIINKITKHNADTKAEVIPSLSSVMSSVTHKDYNTEALANASCEDYKKNQMICAKAKEEINSNVEIFPNAFTQLDCGPLQLILTNVHDMSLWDDQTPASRAYDPQARLEALKRYFAKKEKRKFGKQIRYESRKSTADTKRRLKGRFTKAGADYDYDPRANNNNVFAGFVAMQAEDAQQEVKQRVWLLECKSPSRKAFVLGLIALGCLLAAHIIAVMIECSFSNTDTVLTGPEITEHINMACISLTW</sequence>
<evidence type="ECO:0000256" key="5">
    <source>
        <dbReference type="SAM" id="Phobius"/>
    </source>
</evidence>
<keyword evidence="2" id="KW-0677">Repeat</keyword>
<evidence type="ECO:0000256" key="3">
    <source>
        <dbReference type="ARBA" id="ARBA00023242"/>
    </source>
</evidence>
<keyword evidence="3 4" id="KW-0539">Nucleus</keyword>
<dbReference type="PROSITE" id="PS51017">
    <property type="entry name" value="CCT"/>
    <property type="match status" value="1"/>
</dbReference>
<organism evidence="7">
    <name type="scientific">Brassica cretica</name>
    <name type="common">Mustard</name>
    <dbReference type="NCBI Taxonomy" id="69181"/>
    <lineage>
        <taxon>Eukaryota</taxon>
        <taxon>Viridiplantae</taxon>
        <taxon>Streptophyta</taxon>
        <taxon>Embryophyta</taxon>
        <taxon>Tracheophyta</taxon>
        <taxon>Spermatophyta</taxon>
        <taxon>Magnoliopsida</taxon>
        <taxon>eudicotyledons</taxon>
        <taxon>Gunneridae</taxon>
        <taxon>Pentapetalae</taxon>
        <taxon>rosids</taxon>
        <taxon>malvids</taxon>
        <taxon>Brassicales</taxon>
        <taxon>Brassicaceae</taxon>
        <taxon>Brassiceae</taxon>
        <taxon>Brassica</taxon>
    </lineage>
</organism>
<keyword evidence="5" id="KW-1133">Transmembrane helix</keyword>
<reference evidence="7" key="1">
    <citation type="submission" date="2019-12" db="EMBL/GenBank/DDBJ databases">
        <title>Genome sequencing and annotation of Brassica cretica.</title>
        <authorList>
            <person name="Studholme D.J."/>
            <person name="Sarris P.F."/>
        </authorList>
    </citation>
    <scope>NUCLEOTIDE SEQUENCE</scope>
    <source>
        <strain evidence="7">PFS-102/07</strain>
        <tissue evidence="7">Leaf</tissue>
    </source>
</reference>
<dbReference type="InterPro" id="IPR010402">
    <property type="entry name" value="CCT_domain"/>
</dbReference>
<comment type="subcellular location">
    <subcellularLocation>
        <location evidence="1 4">Nucleus</location>
    </subcellularLocation>
</comment>
<proteinExistence type="predicted"/>
<keyword evidence="5" id="KW-0472">Membrane</keyword>
<comment type="caution">
    <text evidence="7">The sequence shown here is derived from an EMBL/GenBank/DDBJ whole genome shotgun (WGS) entry which is preliminary data.</text>
</comment>
<feature type="transmembrane region" description="Helical" evidence="5">
    <location>
        <begin position="408"/>
        <end position="429"/>
    </location>
</feature>
<dbReference type="PANTHER" id="PTHR31717:SF98">
    <property type="entry name" value="CCT MOTIF FAMILY PROTEIN"/>
    <property type="match status" value="1"/>
</dbReference>
<dbReference type="PANTHER" id="PTHR31717">
    <property type="entry name" value="ZINC FINGER PROTEIN CONSTANS-LIKE 10"/>
    <property type="match status" value="1"/>
</dbReference>
<evidence type="ECO:0000256" key="2">
    <source>
        <dbReference type="ARBA" id="ARBA00022737"/>
    </source>
</evidence>